<dbReference type="PANTHER" id="PTHR31072:SF226">
    <property type="entry name" value="TRANSCRIPTION FACTOR TCP18"/>
    <property type="match status" value="1"/>
</dbReference>
<name>G0Y2L8_PLAOI</name>
<accession>G0Y2L8</accession>
<feature type="domain" description="R" evidence="8">
    <location>
        <begin position="174"/>
        <end position="191"/>
    </location>
</feature>
<feature type="region of interest" description="Disordered" evidence="6">
    <location>
        <begin position="17"/>
        <end position="49"/>
    </location>
</feature>
<evidence type="ECO:0000256" key="3">
    <source>
        <dbReference type="ARBA" id="ARBA00023125"/>
    </source>
</evidence>
<protein>
    <submittedName>
        <fullName evidence="9">CYC-like protein 2</fullName>
    </submittedName>
</protein>
<dbReference type="InterPro" id="IPR005333">
    <property type="entry name" value="Transcription_factor_TCP"/>
</dbReference>
<proteinExistence type="predicted"/>
<evidence type="ECO:0000313" key="9">
    <source>
        <dbReference type="EMBL" id="AEJ73213.1"/>
    </source>
</evidence>
<feature type="compositionally biased region" description="Basic and acidic residues" evidence="6">
    <location>
        <begin position="172"/>
        <end position="193"/>
    </location>
</feature>
<dbReference type="AlphaFoldDB" id="G0Y2L8"/>
<dbReference type="PROSITE" id="PS51369">
    <property type="entry name" value="TCP"/>
    <property type="match status" value="1"/>
</dbReference>
<dbReference type="EMBL" id="HQ599284">
    <property type="protein sequence ID" value="AEJ73213.1"/>
    <property type="molecule type" value="Genomic_DNA"/>
</dbReference>
<keyword evidence="4" id="KW-0804">Transcription</keyword>
<evidence type="ECO:0000259" key="8">
    <source>
        <dbReference type="PROSITE" id="PS51370"/>
    </source>
</evidence>
<dbReference type="PROSITE" id="PS51370">
    <property type="entry name" value="R"/>
    <property type="match status" value="1"/>
</dbReference>
<evidence type="ECO:0000256" key="1">
    <source>
        <dbReference type="ARBA" id="ARBA00004123"/>
    </source>
</evidence>
<sequence length="332" mass="36871">ALNQDQDMLLFSTAAETSMENMSKTTNNEVGAPTEKQIPRKKSTKGDRHSKIFTARGPRDRRMRLSVEVARKFFGLQDMLGFDKASKTVGWLLTKSKDAITELIRGLPKTTQSCSNGTKSVSSISECEVMSGIKETTNIRDVNQGINVPKNKKSMAKEKRIKQSRKATFHPVAKESREKARARARERTMEKIKSRKLDEAKQCLESPIEAGEELGGSHSNETRSSMEVVAEVEGPTKDTAVESLVIANKSSPSSIFNFQNDLMVSQGLISNFPNFSENWEIDSSRAHSGYCAMSNTHLLTGNVQERGIPSSIFLTTSDIRLQSQFPDIQFLG</sequence>
<feature type="compositionally biased region" description="Polar residues" evidence="6">
    <location>
        <begin position="17"/>
        <end position="29"/>
    </location>
</feature>
<feature type="domain" description="TCP" evidence="7">
    <location>
        <begin position="45"/>
        <end position="103"/>
    </location>
</feature>
<evidence type="ECO:0000256" key="4">
    <source>
        <dbReference type="ARBA" id="ARBA00023163"/>
    </source>
</evidence>
<keyword evidence="2" id="KW-0805">Transcription regulation</keyword>
<evidence type="ECO:0000259" key="7">
    <source>
        <dbReference type="PROSITE" id="PS51369"/>
    </source>
</evidence>
<keyword evidence="3" id="KW-0238">DNA-binding</keyword>
<evidence type="ECO:0000256" key="6">
    <source>
        <dbReference type="SAM" id="MobiDB-lite"/>
    </source>
</evidence>
<dbReference type="GO" id="GO:2000032">
    <property type="term" value="P:regulation of secondary shoot formation"/>
    <property type="evidence" value="ECO:0007669"/>
    <property type="project" value="TreeGrafter"/>
</dbReference>
<dbReference type="GO" id="GO:0005634">
    <property type="term" value="C:nucleus"/>
    <property type="evidence" value="ECO:0007669"/>
    <property type="project" value="UniProtKB-SubCell"/>
</dbReference>
<organism evidence="9">
    <name type="scientific">Platanus orientalis</name>
    <name type="common">Oriental plane-tree</name>
    <dbReference type="NCBI Taxonomy" id="122832"/>
    <lineage>
        <taxon>Eukaryota</taxon>
        <taxon>Viridiplantae</taxon>
        <taxon>Streptophyta</taxon>
        <taxon>Embryophyta</taxon>
        <taxon>Tracheophyta</taxon>
        <taxon>Spermatophyta</taxon>
        <taxon>Magnoliopsida</taxon>
        <taxon>Proteales</taxon>
        <taxon>Platanaceae</taxon>
        <taxon>Platanus</taxon>
    </lineage>
</organism>
<feature type="non-terminal residue" evidence="9">
    <location>
        <position position="332"/>
    </location>
</feature>
<dbReference type="GO" id="GO:0003700">
    <property type="term" value="F:DNA-binding transcription factor activity"/>
    <property type="evidence" value="ECO:0007669"/>
    <property type="project" value="InterPro"/>
</dbReference>
<dbReference type="GO" id="GO:0043565">
    <property type="term" value="F:sequence-specific DNA binding"/>
    <property type="evidence" value="ECO:0007669"/>
    <property type="project" value="TreeGrafter"/>
</dbReference>
<feature type="region of interest" description="Disordered" evidence="6">
    <location>
        <begin position="163"/>
        <end position="193"/>
    </location>
</feature>
<dbReference type="PANTHER" id="PTHR31072">
    <property type="entry name" value="TRANSCRIPTION FACTOR TCP4-RELATED"/>
    <property type="match status" value="1"/>
</dbReference>
<feature type="non-terminal residue" evidence="9">
    <location>
        <position position="1"/>
    </location>
</feature>
<comment type="subcellular location">
    <subcellularLocation>
        <location evidence="1">Nucleus</location>
    </subcellularLocation>
</comment>
<dbReference type="Pfam" id="PF03634">
    <property type="entry name" value="TCP"/>
    <property type="match status" value="1"/>
</dbReference>
<evidence type="ECO:0000256" key="5">
    <source>
        <dbReference type="ARBA" id="ARBA00023242"/>
    </source>
</evidence>
<dbReference type="InterPro" id="IPR017887">
    <property type="entry name" value="TF_TCP_subgr"/>
</dbReference>
<dbReference type="InterPro" id="IPR017888">
    <property type="entry name" value="CYC/TB1_R_domain"/>
</dbReference>
<reference evidence="9" key="1">
    <citation type="journal article" date="2013" name="PLoS ONE">
        <title>Combining Phylogenetic and Syntenic Analyses for Understanding the Evolution of TCP ECE Genes in Eudicots.</title>
        <authorList>
            <person name="Citerne H.L."/>
            <person name="Le Guilloux M."/>
            <person name="Sannier J."/>
            <person name="Nadot S."/>
            <person name="Damerval C."/>
        </authorList>
    </citation>
    <scope>NUCLEOTIDE SEQUENCE</scope>
</reference>
<keyword evidence="5" id="KW-0539">Nucleus</keyword>
<evidence type="ECO:0000256" key="2">
    <source>
        <dbReference type="ARBA" id="ARBA00023015"/>
    </source>
</evidence>